<accession>A0ABD3I3N4</accession>
<comment type="caution">
    <text evidence="8">The sequence shown here is derived from an EMBL/GenBank/DDBJ whole genome shotgun (WGS) entry which is preliminary data.</text>
</comment>
<dbReference type="GO" id="GO:0003677">
    <property type="term" value="F:DNA binding"/>
    <property type="evidence" value="ECO:0007669"/>
    <property type="project" value="UniProtKB-KW"/>
</dbReference>
<sequence>MVAKEQNLLSQKSGEGPPIAPKGWKWRCGKRPKDMYFTAPDGSQYRSKRSLNEYLKTLDNPPAPTDFCWAITPQVLDDPALQEFKPTPSPKKTSSTLKPKKAKTLEKPVAGTRTRKSRK</sequence>
<evidence type="ECO:0000256" key="1">
    <source>
        <dbReference type="ARBA" id="ARBA00004123"/>
    </source>
</evidence>
<keyword evidence="3" id="KW-0238">DNA-binding</keyword>
<dbReference type="GO" id="GO:0005634">
    <property type="term" value="C:nucleus"/>
    <property type="evidence" value="ECO:0007669"/>
    <property type="project" value="UniProtKB-SubCell"/>
</dbReference>
<dbReference type="Proteomes" id="UP001633002">
    <property type="component" value="Unassembled WGS sequence"/>
</dbReference>
<name>A0ABD3I3N4_9MARC</name>
<evidence type="ECO:0000259" key="7">
    <source>
        <dbReference type="PROSITE" id="PS50982"/>
    </source>
</evidence>
<reference evidence="8 9" key="1">
    <citation type="submission" date="2024-09" db="EMBL/GenBank/DDBJ databases">
        <title>Chromosome-scale assembly of Riccia sorocarpa.</title>
        <authorList>
            <person name="Paukszto L."/>
        </authorList>
    </citation>
    <scope>NUCLEOTIDE SEQUENCE [LARGE SCALE GENOMIC DNA]</scope>
    <source>
        <strain evidence="8">LP-2024</strain>
        <tissue evidence="8">Aerial parts of the thallus</tissue>
    </source>
</reference>
<protein>
    <recommendedName>
        <fullName evidence="7">MBD domain-containing protein</fullName>
    </recommendedName>
</protein>
<feature type="region of interest" description="Disordered" evidence="6">
    <location>
        <begin position="80"/>
        <end position="119"/>
    </location>
</feature>
<evidence type="ECO:0000256" key="4">
    <source>
        <dbReference type="ARBA" id="ARBA00023163"/>
    </source>
</evidence>
<evidence type="ECO:0000256" key="3">
    <source>
        <dbReference type="ARBA" id="ARBA00023125"/>
    </source>
</evidence>
<organism evidence="8 9">
    <name type="scientific">Riccia sorocarpa</name>
    <dbReference type="NCBI Taxonomy" id="122646"/>
    <lineage>
        <taxon>Eukaryota</taxon>
        <taxon>Viridiplantae</taxon>
        <taxon>Streptophyta</taxon>
        <taxon>Embryophyta</taxon>
        <taxon>Marchantiophyta</taxon>
        <taxon>Marchantiopsida</taxon>
        <taxon>Marchantiidae</taxon>
        <taxon>Marchantiales</taxon>
        <taxon>Ricciaceae</taxon>
        <taxon>Riccia</taxon>
    </lineage>
</organism>
<dbReference type="InterPro" id="IPR016177">
    <property type="entry name" value="DNA-bd_dom_sf"/>
</dbReference>
<feature type="domain" description="MBD" evidence="7">
    <location>
        <begin position="10"/>
        <end position="74"/>
    </location>
</feature>
<proteinExistence type="predicted"/>
<keyword evidence="9" id="KW-1185">Reference proteome</keyword>
<evidence type="ECO:0000256" key="6">
    <source>
        <dbReference type="SAM" id="MobiDB-lite"/>
    </source>
</evidence>
<keyword evidence="2" id="KW-0805">Transcription regulation</keyword>
<dbReference type="PROSITE" id="PS50982">
    <property type="entry name" value="MBD"/>
    <property type="match status" value="1"/>
</dbReference>
<feature type="region of interest" description="Disordered" evidence="6">
    <location>
        <begin position="1"/>
        <end position="25"/>
    </location>
</feature>
<comment type="subcellular location">
    <subcellularLocation>
        <location evidence="1">Nucleus</location>
    </subcellularLocation>
</comment>
<evidence type="ECO:0000256" key="5">
    <source>
        <dbReference type="ARBA" id="ARBA00023242"/>
    </source>
</evidence>
<dbReference type="InterPro" id="IPR001739">
    <property type="entry name" value="Methyl_CpG_DNA-bd"/>
</dbReference>
<keyword evidence="5" id="KW-0539">Nucleus</keyword>
<gene>
    <name evidence="8" type="ORF">R1sor_011136</name>
</gene>
<dbReference type="EMBL" id="JBJQOH010000002">
    <property type="protein sequence ID" value="KAL3697060.1"/>
    <property type="molecule type" value="Genomic_DNA"/>
</dbReference>
<dbReference type="Pfam" id="PF01429">
    <property type="entry name" value="MBD"/>
    <property type="match status" value="1"/>
</dbReference>
<evidence type="ECO:0000313" key="8">
    <source>
        <dbReference type="EMBL" id="KAL3697060.1"/>
    </source>
</evidence>
<evidence type="ECO:0000313" key="9">
    <source>
        <dbReference type="Proteomes" id="UP001633002"/>
    </source>
</evidence>
<keyword evidence="4" id="KW-0804">Transcription</keyword>
<dbReference type="SUPFAM" id="SSF54171">
    <property type="entry name" value="DNA-binding domain"/>
    <property type="match status" value="1"/>
</dbReference>
<dbReference type="Gene3D" id="3.30.890.10">
    <property type="entry name" value="Methyl-cpg-binding Protein 2, Chain A"/>
    <property type="match status" value="1"/>
</dbReference>
<evidence type="ECO:0000256" key="2">
    <source>
        <dbReference type="ARBA" id="ARBA00023015"/>
    </source>
</evidence>
<dbReference type="AlphaFoldDB" id="A0ABD3I3N4"/>